<evidence type="ECO:0000256" key="3">
    <source>
        <dbReference type="ARBA" id="ARBA00022516"/>
    </source>
</evidence>
<dbReference type="CDD" id="cd09071">
    <property type="entry name" value="FAR_C"/>
    <property type="match status" value="1"/>
</dbReference>
<dbReference type="EC" id="1.2.1.84" evidence="10"/>
<evidence type="ECO:0000256" key="10">
    <source>
        <dbReference type="RuleBase" id="RU363097"/>
    </source>
</evidence>
<keyword evidence="7 10" id="KW-0443">Lipid metabolism</keyword>
<dbReference type="CDD" id="cd05236">
    <property type="entry name" value="FAR-N_SDR_e"/>
    <property type="match status" value="1"/>
</dbReference>
<comment type="subcellular location">
    <subcellularLocation>
        <location evidence="1">Membrane</location>
        <topology evidence="1">Multi-pass membrane protein</topology>
    </subcellularLocation>
</comment>
<evidence type="ECO:0000313" key="14">
    <source>
        <dbReference type="Proteomes" id="UP001152798"/>
    </source>
</evidence>
<dbReference type="GO" id="GO:0005777">
    <property type="term" value="C:peroxisome"/>
    <property type="evidence" value="ECO:0007669"/>
    <property type="project" value="TreeGrafter"/>
</dbReference>
<name>A0A9P0MHN3_NEZVI</name>
<keyword evidence="3 10" id="KW-0444">Lipid biosynthesis</keyword>
<evidence type="ECO:0000256" key="1">
    <source>
        <dbReference type="ARBA" id="ARBA00004141"/>
    </source>
</evidence>
<dbReference type="EMBL" id="OV725079">
    <property type="protein sequence ID" value="CAH1395740.1"/>
    <property type="molecule type" value="Genomic_DNA"/>
</dbReference>
<gene>
    <name evidence="13" type="ORF">NEZAVI_LOCUS5956</name>
</gene>
<keyword evidence="5 10" id="KW-0521">NADP</keyword>
<keyword evidence="4 10" id="KW-0812">Transmembrane</keyword>
<evidence type="ECO:0000256" key="4">
    <source>
        <dbReference type="ARBA" id="ARBA00022692"/>
    </source>
</evidence>
<comment type="function">
    <text evidence="10">Catalyzes the reduction of fatty acyl-CoA to fatty alcohols.</text>
</comment>
<organism evidence="13 14">
    <name type="scientific">Nezara viridula</name>
    <name type="common">Southern green stink bug</name>
    <name type="synonym">Cimex viridulus</name>
    <dbReference type="NCBI Taxonomy" id="85310"/>
    <lineage>
        <taxon>Eukaryota</taxon>
        <taxon>Metazoa</taxon>
        <taxon>Ecdysozoa</taxon>
        <taxon>Arthropoda</taxon>
        <taxon>Hexapoda</taxon>
        <taxon>Insecta</taxon>
        <taxon>Pterygota</taxon>
        <taxon>Neoptera</taxon>
        <taxon>Paraneoptera</taxon>
        <taxon>Hemiptera</taxon>
        <taxon>Heteroptera</taxon>
        <taxon>Panheteroptera</taxon>
        <taxon>Pentatomomorpha</taxon>
        <taxon>Pentatomoidea</taxon>
        <taxon>Pentatomidae</taxon>
        <taxon>Pentatominae</taxon>
        <taxon>Nezara</taxon>
    </lineage>
</organism>
<protein>
    <recommendedName>
        <fullName evidence="10">Fatty acyl-CoA reductase</fullName>
        <ecNumber evidence="10">1.2.1.84</ecNumber>
    </recommendedName>
</protein>
<dbReference type="GO" id="GO:0016020">
    <property type="term" value="C:membrane"/>
    <property type="evidence" value="ECO:0007669"/>
    <property type="project" value="UniProtKB-SubCell"/>
</dbReference>
<dbReference type="Pfam" id="PF03015">
    <property type="entry name" value="Sterile"/>
    <property type="match status" value="1"/>
</dbReference>
<dbReference type="GO" id="GO:0102965">
    <property type="term" value="F:alcohol-forming long-chain fatty acyl-CoA reductase activity"/>
    <property type="evidence" value="ECO:0007669"/>
    <property type="project" value="UniProtKB-EC"/>
</dbReference>
<keyword evidence="14" id="KW-1185">Reference proteome</keyword>
<proteinExistence type="inferred from homology"/>
<evidence type="ECO:0000259" key="12">
    <source>
        <dbReference type="Pfam" id="PF07993"/>
    </source>
</evidence>
<sequence length="502" mass="57051">MEAIDIYKSFEGESILVTGATGFVGKVLVEKLLRTVPQIRHIYVLIRSKKGQSPEERTAKIFEDPLFSVLDKIEPKWRSKVTTLKGDCTAPELGLSPEDKSLLISEVGVVFHGAATVRFDEELRSAFNINIRGTKELILLAKQMKSLKALIHISTAYTNCHLKIIEEKLYEQPYEYNKLEQMVDNLDPEILQKLLPKILGPWPNTYSFTKAVAEHVINDNSAGLPVAIFRPAIVVGTAYEPLIGWTDNLYGPTGLVVGAGCGVIHSVYGDVNGNANLVPVDMVVSAIIAAASKAIQRGSPPEGSEVPIYNYVSSTDNPLKWSEFKNYIELHGDPVPPIRAVWCYFMTIHRFWIAHLICTMFLHYLPALILDAFGKLTKSDMPSLFNIYKKVDKYSEVISYFSIRSWTFTNENIKALWKSLPDKDKQTFNFDIESLDWNKFFYTYIRGLRVYLLKDEMDTIPKATIRWRRFQMAHRIMKIVFSLLAVQAAWFVIRFSYSLVNA</sequence>
<evidence type="ECO:0000256" key="5">
    <source>
        <dbReference type="ARBA" id="ARBA00022857"/>
    </source>
</evidence>
<dbReference type="InterPro" id="IPR036291">
    <property type="entry name" value="NAD(P)-bd_dom_sf"/>
</dbReference>
<evidence type="ECO:0000256" key="9">
    <source>
        <dbReference type="ARBA" id="ARBA00052530"/>
    </source>
</evidence>
<dbReference type="Gene3D" id="3.40.50.720">
    <property type="entry name" value="NAD(P)-binding Rossmann-like Domain"/>
    <property type="match status" value="1"/>
</dbReference>
<evidence type="ECO:0000313" key="13">
    <source>
        <dbReference type="EMBL" id="CAH1395740.1"/>
    </source>
</evidence>
<dbReference type="SUPFAM" id="SSF51735">
    <property type="entry name" value="NAD(P)-binding Rossmann-fold domains"/>
    <property type="match status" value="1"/>
</dbReference>
<evidence type="ECO:0000256" key="7">
    <source>
        <dbReference type="ARBA" id="ARBA00023098"/>
    </source>
</evidence>
<dbReference type="Pfam" id="PF07993">
    <property type="entry name" value="NAD_binding_4"/>
    <property type="match status" value="1"/>
</dbReference>
<dbReference type="PANTHER" id="PTHR11011">
    <property type="entry name" value="MALE STERILITY PROTEIN 2-RELATED"/>
    <property type="match status" value="1"/>
</dbReference>
<keyword evidence="10" id="KW-0560">Oxidoreductase</keyword>
<dbReference type="InterPro" id="IPR033640">
    <property type="entry name" value="FAR_C"/>
</dbReference>
<comment type="catalytic activity">
    <reaction evidence="9 10">
        <text>a long-chain fatty acyl-CoA + 2 NADPH + 2 H(+) = a long-chain primary fatty alcohol + 2 NADP(+) + CoA</text>
        <dbReference type="Rhea" id="RHEA:52716"/>
        <dbReference type="ChEBI" id="CHEBI:15378"/>
        <dbReference type="ChEBI" id="CHEBI:57287"/>
        <dbReference type="ChEBI" id="CHEBI:57783"/>
        <dbReference type="ChEBI" id="CHEBI:58349"/>
        <dbReference type="ChEBI" id="CHEBI:77396"/>
        <dbReference type="ChEBI" id="CHEBI:83139"/>
        <dbReference type="EC" id="1.2.1.84"/>
    </reaction>
</comment>
<feature type="transmembrane region" description="Helical" evidence="10">
    <location>
        <begin position="352"/>
        <end position="373"/>
    </location>
</feature>
<dbReference type="OrthoDB" id="429813at2759"/>
<evidence type="ECO:0000256" key="6">
    <source>
        <dbReference type="ARBA" id="ARBA00022989"/>
    </source>
</evidence>
<dbReference type="InterPro" id="IPR013120">
    <property type="entry name" value="FAR_NAD-bd"/>
</dbReference>
<evidence type="ECO:0000259" key="11">
    <source>
        <dbReference type="Pfam" id="PF03015"/>
    </source>
</evidence>
<feature type="domain" description="Fatty acyl-CoA reductase C-terminal" evidence="11">
    <location>
        <begin position="362"/>
        <end position="455"/>
    </location>
</feature>
<dbReference type="AlphaFoldDB" id="A0A9P0MHN3"/>
<dbReference type="InterPro" id="IPR026055">
    <property type="entry name" value="FAR"/>
</dbReference>
<feature type="domain" description="Thioester reductase (TE)" evidence="12">
    <location>
        <begin position="17"/>
        <end position="287"/>
    </location>
</feature>
<reference evidence="13" key="1">
    <citation type="submission" date="2022-01" db="EMBL/GenBank/DDBJ databases">
        <authorList>
            <person name="King R."/>
        </authorList>
    </citation>
    <scope>NUCLEOTIDE SEQUENCE</scope>
</reference>
<dbReference type="GO" id="GO:0035336">
    <property type="term" value="P:long-chain fatty-acyl-CoA metabolic process"/>
    <property type="evidence" value="ECO:0007669"/>
    <property type="project" value="TreeGrafter"/>
</dbReference>
<accession>A0A9P0MHN3</accession>
<comment type="similarity">
    <text evidence="2 10">Belongs to the fatty acyl-CoA reductase family.</text>
</comment>
<dbReference type="FunFam" id="3.40.50.720:FF:000143">
    <property type="entry name" value="Fatty acyl-CoA reductase"/>
    <property type="match status" value="1"/>
</dbReference>
<dbReference type="Proteomes" id="UP001152798">
    <property type="component" value="Chromosome 3"/>
</dbReference>
<evidence type="ECO:0000256" key="2">
    <source>
        <dbReference type="ARBA" id="ARBA00005928"/>
    </source>
</evidence>
<keyword evidence="6 10" id="KW-1133">Transmembrane helix</keyword>
<feature type="transmembrane region" description="Helical" evidence="10">
    <location>
        <begin position="476"/>
        <end position="497"/>
    </location>
</feature>
<keyword evidence="8 10" id="KW-0472">Membrane</keyword>
<dbReference type="GO" id="GO:0080019">
    <property type="term" value="F:alcohol-forming very long-chain fatty acyl-CoA reductase activity"/>
    <property type="evidence" value="ECO:0007669"/>
    <property type="project" value="InterPro"/>
</dbReference>
<evidence type="ECO:0000256" key="8">
    <source>
        <dbReference type="ARBA" id="ARBA00023136"/>
    </source>
</evidence>
<dbReference type="PANTHER" id="PTHR11011:SF60">
    <property type="entry name" value="FATTY ACYL-COA REDUCTASE-RELATED"/>
    <property type="match status" value="1"/>
</dbReference>